<evidence type="ECO:0000256" key="6">
    <source>
        <dbReference type="ARBA" id="ARBA00022884"/>
    </source>
</evidence>
<dbReference type="EMBL" id="VLTO01000022">
    <property type="protein sequence ID" value="KAA0174430.1"/>
    <property type="molecule type" value="Genomic_DNA"/>
</dbReference>
<keyword evidence="3" id="KW-0808">Transferase</keyword>
<evidence type="ECO:0000313" key="10">
    <source>
        <dbReference type="EMBL" id="KAA0174430.1"/>
    </source>
</evidence>
<feature type="compositionally biased region" description="Low complexity" evidence="7">
    <location>
        <begin position="182"/>
        <end position="191"/>
    </location>
</feature>
<dbReference type="EMBL" id="VLTN01000017">
    <property type="protein sequence ID" value="KAA0153159.1"/>
    <property type="molecule type" value="Genomic_DNA"/>
</dbReference>
<protein>
    <recommendedName>
        <fullName evidence="8">tRNA/rRNA methyltransferase SpoU type domain-containing protein</fullName>
    </recommendedName>
</protein>
<keyword evidence="5" id="KW-0819">tRNA processing</keyword>
<feature type="domain" description="tRNA/rRNA methyltransferase SpoU type" evidence="8">
    <location>
        <begin position="43"/>
        <end position="136"/>
    </location>
</feature>
<gene>
    <name evidence="10" type="ORF">FNF27_04028</name>
    <name evidence="9" type="ORF">FNF29_03347</name>
</gene>
<dbReference type="OrthoDB" id="241340at2759"/>
<evidence type="ECO:0000256" key="2">
    <source>
        <dbReference type="ARBA" id="ARBA00022603"/>
    </source>
</evidence>
<evidence type="ECO:0000256" key="1">
    <source>
        <dbReference type="ARBA" id="ARBA00022555"/>
    </source>
</evidence>
<dbReference type="GO" id="GO:0008173">
    <property type="term" value="F:RNA methyltransferase activity"/>
    <property type="evidence" value="ECO:0007669"/>
    <property type="project" value="InterPro"/>
</dbReference>
<dbReference type="InterPro" id="IPR029028">
    <property type="entry name" value="Alpha/beta_knot_MTases"/>
</dbReference>
<feature type="domain" description="tRNA/rRNA methyltransferase SpoU type" evidence="8">
    <location>
        <begin position="195"/>
        <end position="242"/>
    </location>
</feature>
<dbReference type="GO" id="GO:0002938">
    <property type="term" value="P:tRNA guanine ribose methylation"/>
    <property type="evidence" value="ECO:0007669"/>
    <property type="project" value="TreeGrafter"/>
</dbReference>
<sequence length="377" mass="39734">MAGAVADLSRQELLRLVYALRLTVKPKRWYRLQRVAAQRRFDVRLVLENLANPRNVAAVYRVAEAYGLARLELLSSLEVTPFALAENEGWASDGPDAGASRWLDVRTWHDARDCLTALDDDGFRVLASDLNGEALPLEAALGRELGGAAASAAPMASGRPMRHMPSERAAGAAPPSAPPPSTAVAPSSPGGTAPPRGLALVLGNEHRGTSRRLVERAHASFFIPQFGMVQSLNVSVAAGIATHAATAAMDARAAPCADAAAGPVLCLGSRLAPGAPASIGDQIDVGAADAAAAAVAEFEERYGAAALALPEAWPDVDELPTEEAQLLIDSRAVFVTDAQRLRLLATWLLRNLPRELPVRARQGVLADPAVAQVMERI</sequence>
<dbReference type="PANTHER" id="PTHR43453:SF1">
    <property type="entry name" value="TRNA_RRNA METHYLTRANSFERASE SPOU TYPE DOMAIN-CONTAINING PROTEIN"/>
    <property type="match status" value="1"/>
</dbReference>
<organism evidence="9 12">
    <name type="scientific">Cafeteria roenbergensis</name>
    <name type="common">Marine flagellate</name>
    <dbReference type="NCBI Taxonomy" id="33653"/>
    <lineage>
        <taxon>Eukaryota</taxon>
        <taxon>Sar</taxon>
        <taxon>Stramenopiles</taxon>
        <taxon>Bigyra</taxon>
        <taxon>Opalozoa</taxon>
        <taxon>Bicosoecida</taxon>
        <taxon>Cafeteriaceae</taxon>
        <taxon>Cafeteria</taxon>
    </lineage>
</organism>
<comment type="caution">
    <text evidence="9">The sequence shown here is derived from an EMBL/GenBank/DDBJ whole genome shotgun (WGS) entry which is preliminary data.</text>
</comment>
<evidence type="ECO:0000256" key="4">
    <source>
        <dbReference type="ARBA" id="ARBA00022691"/>
    </source>
</evidence>
<keyword evidence="1" id="KW-0820">tRNA-binding</keyword>
<evidence type="ECO:0000256" key="5">
    <source>
        <dbReference type="ARBA" id="ARBA00022694"/>
    </source>
</evidence>
<proteinExistence type="predicted"/>
<evidence type="ECO:0000313" key="11">
    <source>
        <dbReference type="Proteomes" id="UP000322899"/>
    </source>
</evidence>
<keyword evidence="6" id="KW-0694">RNA-binding</keyword>
<dbReference type="Gene3D" id="3.40.1280.10">
    <property type="match status" value="1"/>
</dbReference>
<keyword evidence="4" id="KW-0949">S-adenosyl-L-methionine</keyword>
<name>A0A5A8CKA9_CAFRO</name>
<evidence type="ECO:0000313" key="12">
    <source>
        <dbReference type="Proteomes" id="UP000323011"/>
    </source>
</evidence>
<keyword evidence="2" id="KW-0489">Methyltransferase</keyword>
<dbReference type="Proteomes" id="UP000322899">
    <property type="component" value="Unassembled WGS sequence"/>
</dbReference>
<keyword evidence="12" id="KW-1185">Reference proteome</keyword>
<reference evidence="11 12" key="1">
    <citation type="submission" date="2019-07" db="EMBL/GenBank/DDBJ databases">
        <title>Genomes of Cafeteria roenbergensis.</title>
        <authorList>
            <person name="Fischer M.G."/>
            <person name="Hackl T."/>
            <person name="Roman M."/>
        </authorList>
    </citation>
    <scope>NUCLEOTIDE SEQUENCE [LARGE SCALE GENOMIC DNA]</scope>
    <source>
        <strain evidence="9 12">BVI</strain>
        <strain evidence="10 11">E4-10P</strain>
    </source>
</reference>
<accession>A0A5A8CKA9</accession>
<evidence type="ECO:0000256" key="7">
    <source>
        <dbReference type="SAM" id="MobiDB-lite"/>
    </source>
</evidence>
<dbReference type="Proteomes" id="UP000323011">
    <property type="component" value="Unassembled WGS sequence"/>
</dbReference>
<dbReference type="PANTHER" id="PTHR43453">
    <property type="entry name" value="RRNA METHYLASE-LIKE"/>
    <property type="match status" value="1"/>
</dbReference>
<dbReference type="InterPro" id="IPR029026">
    <property type="entry name" value="tRNA_m1G_MTases_N"/>
</dbReference>
<evidence type="ECO:0000256" key="3">
    <source>
        <dbReference type="ARBA" id="ARBA00022679"/>
    </source>
</evidence>
<feature type="region of interest" description="Disordered" evidence="7">
    <location>
        <begin position="152"/>
        <end position="199"/>
    </location>
</feature>
<evidence type="ECO:0000313" key="9">
    <source>
        <dbReference type="EMBL" id="KAA0153159.1"/>
    </source>
</evidence>
<dbReference type="Pfam" id="PF00588">
    <property type="entry name" value="SpoU_methylase"/>
    <property type="match status" value="2"/>
</dbReference>
<dbReference type="InterPro" id="IPR033671">
    <property type="entry name" value="TrmH"/>
</dbReference>
<dbReference type="GO" id="GO:0000049">
    <property type="term" value="F:tRNA binding"/>
    <property type="evidence" value="ECO:0007669"/>
    <property type="project" value="UniProtKB-KW"/>
</dbReference>
<dbReference type="AlphaFoldDB" id="A0A5A8CKA9"/>
<dbReference type="SUPFAM" id="SSF75217">
    <property type="entry name" value="alpha/beta knot"/>
    <property type="match status" value="1"/>
</dbReference>
<dbReference type="InterPro" id="IPR001537">
    <property type="entry name" value="SpoU_MeTrfase"/>
</dbReference>
<evidence type="ECO:0000259" key="8">
    <source>
        <dbReference type="Pfam" id="PF00588"/>
    </source>
</evidence>